<dbReference type="SFLD" id="SFLDF00027">
    <property type="entry name" value="p-type_atpase"/>
    <property type="match status" value="1"/>
</dbReference>
<dbReference type="PRINTS" id="PR00120">
    <property type="entry name" value="HATPASE"/>
</dbReference>
<dbReference type="InterPro" id="IPR036412">
    <property type="entry name" value="HAD-like_sf"/>
</dbReference>
<keyword evidence="3 11" id="KW-0812">Transmembrane</keyword>
<dbReference type="PANTHER" id="PTHR43520">
    <property type="entry name" value="ATP7, ISOFORM B"/>
    <property type="match status" value="1"/>
</dbReference>
<dbReference type="EMBL" id="AOIM01000009">
    <property type="protein sequence ID" value="ELY95054.1"/>
    <property type="molecule type" value="Genomic_DNA"/>
</dbReference>
<dbReference type="AlphaFoldDB" id="M0A968"/>
<evidence type="ECO:0000256" key="5">
    <source>
        <dbReference type="ARBA" id="ARBA00022741"/>
    </source>
</evidence>
<dbReference type="Gene3D" id="3.40.50.1000">
    <property type="entry name" value="HAD superfamily/HAD-like"/>
    <property type="match status" value="1"/>
</dbReference>
<dbReference type="Pfam" id="PF00702">
    <property type="entry name" value="Hydrolase"/>
    <property type="match status" value="1"/>
</dbReference>
<dbReference type="GO" id="GO:0016020">
    <property type="term" value="C:membrane"/>
    <property type="evidence" value="ECO:0007669"/>
    <property type="project" value="InterPro"/>
</dbReference>
<evidence type="ECO:0000256" key="9">
    <source>
        <dbReference type="ARBA" id="ARBA00023136"/>
    </source>
</evidence>
<feature type="compositionally biased region" description="Acidic residues" evidence="10">
    <location>
        <begin position="613"/>
        <end position="626"/>
    </location>
</feature>
<feature type="transmembrane region" description="Helical" evidence="11">
    <location>
        <begin position="500"/>
        <end position="525"/>
    </location>
</feature>
<evidence type="ECO:0000256" key="1">
    <source>
        <dbReference type="ARBA" id="ARBA00004127"/>
    </source>
</evidence>
<feature type="transmembrane region" description="Helical" evidence="11">
    <location>
        <begin position="264"/>
        <end position="282"/>
    </location>
</feature>
<keyword evidence="9 11" id="KW-0472">Membrane</keyword>
<dbReference type="NCBIfam" id="TIGR01494">
    <property type="entry name" value="ATPase_P-type"/>
    <property type="match status" value="2"/>
</dbReference>
<dbReference type="Gene3D" id="3.40.1110.10">
    <property type="entry name" value="Calcium-transporting ATPase, cytoplasmic domain N"/>
    <property type="match status" value="1"/>
</dbReference>
<dbReference type="InterPro" id="IPR036163">
    <property type="entry name" value="HMA_dom_sf"/>
</dbReference>
<feature type="compositionally biased region" description="Low complexity" evidence="10">
    <location>
        <begin position="1"/>
        <end position="22"/>
    </location>
</feature>
<dbReference type="PANTHER" id="PTHR43520:SF8">
    <property type="entry name" value="P-TYPE CU(+) TRANSPORTER"/>
    <property type="match status" value="1"/>
</dbReference>
<dbReference type="SUPFAM" id="SSF55008">
    <property type="entry name" value="HMA, heavy metal-associated domain"/>
    <property type="match status" value="1"/>
</dbReference>
<comment type="subcellular location">
    <subcellularLocation>
        <location evidence="1">Endomembrane system</location>
        <topology evidence="1">Multi-pass membrane protein</topology>
    </subcellularLocation>
</comment>
<feature type="region of interest" description="Disordered" evidence="10">
    <location>
        <begin position="333"/>
        <end position="378"/>
    </location>
</feature>
<dbReference type="PATRIC" id="fig|1227493.4.peg.339"/>
<feature type="region of interest" description="Disordered" evidence="10">
    <location>
        <begin position="588"/>
        <end position="639"/>
    </location>
</feature>
<dbReference type="GO" id="GO:0055070">
    <property type="term" value="P:copper ion homeostasis"/>
    <property type="evidence" value="ECO:0007669"/>
    <property type="project" value="TreeGrafter"/>
</dbReference>
<evidence type="ECO:0000313" key="14">
    <source>
        <dbReference type="Proteomes" id="UP000011519"/>
    </source>
</evidence>
<feature type="compositionally biased region" description="Basic and acidic residues" evidence="10">
    <location>
        <begin position="627"/>
        <end position="639"/>
    </location>
</feature>
<name>M0A968_9EURY</name>
<evidence type="ECO:0000259" key="12">
    <source>
        <dbReference type="PROSITE" id="PS50846"/>
    </source>
</evidence>
<dbReference type="InterPro" id="IPR023214">
    <property type="entry name" value="HAD_sf"/>
</dbReference>
<reference evidence="13 14" key="1">
    <citation type="journal article" date="2014" name="PLoS Genet.">
        <title>Phylogenetically driven sequencing of extremely halophilic archaea reveals strategies for static and dynamic osmo-response.</title>
        <authorList>
            <person name="Becker E.A."/>
            <person name="Seitzer P.M."/>
            <person name="Tritt A."/>
            <person name="Larsen D."/>
            <person name="Krusor M."/>
            <person name="Yao A.I."/>
            <person name="Wu D."/>
            <person name="Madern D."/>
            <person name="Eisen J.A."/>
            <person name="Darling A.E."/>
            <person name="Facciotti M.T."/>
        </authorList>
    </citation>
    <scope>NUCLEOTIDE SEQUENCE [LARGE SCALE GENOMIC DNA]</scope>
    <source>
        <strain evidence="13 14">JCM 10989</strain>
    </source>
</reference>
<dbReference type="Pfam" id="PF00122">
    <property type="entry name" value="E1-E2_ATPase"/>
    <property type="match status" value="1"/>
</dbReference>
<dbReference type="STRING" id="1227493.C483_01781"/>
<dbReference type="GO" id="GO:0043682">
    <property type="term" value="F:P-type divalent copper transporter activity"/>
    <property type="evidence" value="ECO:0007669"/>
    <property type="project" value="TreeGrafter"/>
</dbReference>
<dbReference type="InterPro" id="IPR001757">
    <property type="entry name" value="P_typ_ATPase"/>
</dbReference>
<evidence type="ECO:0000256" key="8">
    <source>
        <dbReference type="ARBA" id="ARBA00022989"/>
    </source>
</evidence>
<dbReference type="RefSeq" id="WP_006651623.1">
    <property type="nucleotide sequence ID" value="NZ_AOIM01000009.1"/>
</dbReference>
<dbReference type="PROSITE" id="PS01229">
    <property type="entry name" value="COF_2"/>
    <property type="match status" value="1"/>
</dbReference>
<feature type="transmembrane region" description="Helical" evidence="11">
    <location>
        <begin position="288"/>
        <end position="306"/>
    </location>
</feature>
<dbReference type="InterPro" id="IPR023298">
    <property type="entry name" value="ATPase_P-typ_TM_dom_sf"/>
</dbReference>
<dbReference type="Pfam" id="PF00403">
    <property type="entry name" value="HMA"/>
    <property type="match status" value="1"/>
</dbReference>
<feature type="region of interest" description="Disordered" evidence="10">
    <location>
        <begin position="1"/>
        <end position="23"/>
    </location>
</feature>
<dbReference type="InterPro" id="IPR027256">
    <property type="entry name" value="P-typ_ATPase_IB"/>
</dbReference>
<keyword evidence="5" id="KW-0547">Nucleotide-binding</keyword>
<dbReference type="PRINTS" id="PR00119">
    <property type="entry name" value="CATATPASE"/>
</dbReference>
<dbReference type="Proteomes" id="UP000011519">
    <property type="component" value="Unassembled WGS sequence"/>
</dbReference>
<dbReference type="NCBIfam" id="TIGR01525">
    <property type="entry name" value="ATPase-IB_hvy"/>
    <property type="match status" value="1"/>
</dbReference>
<dbReference type="PROSITE" id="PS00154">
    <property type="entry name" value="ATPASE_E1_E2"/>
    <property type="match status" value="1"/>
</dbReference>
<proteinExistence type="inferred from homology"/>
<dbReference type="SFLD" id="SFLDG00002">
    <property type="entry name" value="C1.7:_P-type_atpase_like"/>
    <property type="match status" value="1"/>
</dbReference>
<keyword evidence="8 11" id="KW-1133">Transmembrane helix</keyword>
<dbReference type="SUPFAM" id="SSF81665">
    <property type="entry name" value="Calcium ATPase, transmembrane domain M"/>
    <property type="match status" value="1"/>
</dbReference>
<keyword evidence="6" id="KW-0067">ATP-binding</keyword>
<feature type="domain" description="HMA" evidence="12">
    <location>
        <begin position="95"/>
        <end position="161"/>
    </location>
</feature>
<evidence type="ECO:0000256" key="7">
    <source>
        <dbReference type="ARBA" id="ARBA00022967"/>
    </source>
</evidence>
<evidence type="ECO:0000256" key="2">
    <source>
        <dbReference type="ARBA" id="ARBA00006024"/>
    </source>
</evidence>
<dbReference type="SUPFAM" id="SSF81653">
    <property type="entry name" value="Calcium ATPase, transduction domain A"/>
    <property type="match status" value="1"/>
</dbReference>
<dbReference type="InterPro" id="IPR023299">
    <property type="entry name" value="ATPase_P-typ_cyto_dom_N"/>
</dbReference>
<accession>M0A968</accession>
<protein>
    <submittedName>
        <fullName evidence="13">ATPase P</fullName>
    </submittedName>
</protein>
<keyword evidence="4" id="KW-0479">Metal-binding</keyword>
<organism evidence="13 14">
    <name type="scientific">Natrialba hulunbeirensis JCM 10989</name>
    <dbReference type="NCBI Taxonomy" id="1227493"/>
    <lineage>
        <taxon>Archaea</taxon>
        <taxon>Methanobacteriati</taxon>
        <taxon>Methanobacteriota</taxon>
        <taxon>Stenosarchaea group</taxon>
        <taxon>Halobacteria</taxon>
        <taxon>Halobacteriales</taxon>
        <taxon>Natrialbaceae</taxon>
        <taxon>Natrialba</taxon>
    </lineage>
</organism>
<dbReference type="PROSITE" id="PS50846">
    <property type="entry name" value="HMA_2"/>
    <property type="match status" value="1"/>
</dbReference>
<dbReference type="SUPFAM" id="SSF56784">
    <property type="entry name" value="HAD-like"/>
    <property type="match status" value="1"/>
</dbReference>
<dbReference type="InterPro" id="IPR006121">
    <property type="entry name" value="HMA_dom"/>
</dbReference>
<comment type="caution">
    <text evidence="13">The sequence shown here is derived from an EMBL/GenBank/DDBJ whole genome shotgun (WGS) entry which is preliminary data.</text>
</comment>
<dbReference type="OrthoDB" id="8588at2157"/>
<dbReference type="CDD" id="cd00371">
    <property type="entry name" value="HMA"/>
    <property type="match status" value="1"/>
</dbReference>
<evidence type="ECO:0000313" key="13">
    <source>
        <dbReference type="EMBL" id="ELY95054.1"/>
    </source>
</evidence>
<dbReference type="GO" id="GO:0005507">
    <property type="term" value="F:copper ion binding"/>
    <property type="evidence" value="ECO:0007669"/>
    <property type="project" value="TreeGrafter"/>
</dbReference>
<evidence type="ECO:0000256" key="4">
    <source>
        <dbReference type="ARBA" id="ARBA00022723"/>
    </source>
</evidence>
<dbReference type="InterPro" id="IPR018303">
    <property type="entry name" value="ATPase_P-typ_P_site"/>
</dbReference>
<keyword evidence="14" id="KW-1185">Reference proteome</keyword>
<dbReference type="InterPro" id="IPR059000">
    <property type="entry name" value="ATPase_P-type_domA"/>
</dbReference>
<dbReference type="GO" id="GO:0005524">
    <property type="term" value="F:ATP binding"/>
    <property type="evidence" value="ECO:0007669"/>
    <property type="project" value="UniProtKB-KW"/>
</dbReference>
<keyword evidence="7" id="KW-1278">Translocase</keyword>
<feature type="transmembrane region" description="Helical" evidence="11">
    <location>
        <begin position="470"/>
        <end position="494"/>
    </location>
</feature>
<gene>
    <name evidence="13" type="ORF">C483_01781</name>
</gene>
<dbReference type="Gene3D" id="2.70.150.10">
    <property type="entry name" value="Calcium-transporting ATPase, cytoplasmic transduction domain A"/>
    <property type="match status" value="1"/>
</dbReference>
<evidence type="ECO:0000256" key="6">
    <source>
        <dbReference type="ARBA" id="ARBA00022840"/>
    </source>
</evidence>
<dbReference type="SFLD" id="SFLDS00003">
    <property type="entry name" value="Haloacid_Dehalogenase"/>
    <property type="match status" value="1"/>
</dbReference>
<dbReference type="InterPro" id="IPR008250">
    <property type="entry name" value="ATPase_P-typ_transduc_dom_A_sf"/>
</dbReference>
<dbReference type="GO" id="GO:0012505">
    <property type="term" value="C:endomembrane system"/>
    <property type="evidence" value="ECO:0007669"/>
    <property type="project" value="UniProtKB-SubCell"/>
</dbReference>
<feature type="transmembrane region" description="Helical" evidence="11">
    <location>
        <begin position="180"/>
        <end position="204"/>
    </location>
</feature>
<dbReference type="Gene3D" id="3.30.70.100">
    <property type="match status" value="1"/>
</dbReference>
<feature type="transmembrane region" description="Helical" evidence="11">
    <location>
        <begin position="844"/>
        <end position="876"/>
    </location>
</feature>
<dbReference type="GO" id="GO:0016887">
    <property type="term" value="F:ATP hydrolysis activity"/>
    <property type="evidence" value="ECO:0007669"/>
    <property type="project" value="InterPro"/>
</dbReference>
<evidence type="ECO:0000256" key="11">
    <source>
        <dbReference type="SAM" id="Phobius"/>
    </source>
</evidence>
<evidence type="ECO:0000256" key="10">
    <source>
        <dbReference type="SAM" id="MobiDB-lite"/>
    </source>
</evidence>
<feature type="transmembrane region" description="Helical" evidence="11">
    <location>
        <begin position="224"/>
        <end position="243"/>
    </location>
</feature>
<evidence type="ECO:0000256" key="3">
    <source>
        <dbReference type="ARBA" id="ARBA00022692"/>
    </source>
</evidence>
<dbReference type="InterPro" id="IPR044492">
    <property type="entry name" value="P_typ_ATPase_HD_dom"/>
</dbReference>
<sequence length="886" mass="93136">MTDPNDTTTDPDPDSSPSPDGTANGDAGCTLCELPVEGSGVVDDGNAFCCVGCRDVYDALGDVEDVDATDIRDARAAPDATQPGEDTREVPSGHETTFLEVDGMYCATCEAFIESVASNTEGVSHASSSYVTDTARIDHDPETVSVETLKEEISKLGYSAYDREDAISRRRADNWEMGRVAVGVMMGMMVMLQYIVIIYPTYFGGLFYDERTTEFLTEALASELATPFYIGIAALTTIILMITGKPILQGAYVAIKTRSPNMDLLVSIAAISAYLYSTLSIIVGDPELYYDVTVAIIVIVTVGGYYESTLKRKAMDRLSDLTAVQVDEARRVYTSKDSDTSTDSDSGTAIDSSTVTDDENTDTTSNGETTVAVDDLDPGDRVLVRTGERIPIDGTVVDGQAAVDEAVVTGESLPVTKASGDEVVGGSIVSDGSLTVAVGEDATSTLDRISELVWDLQSGTHGIQKLADKLATIFVPLVLVLALVVTSIYLLLGASIADALLVGLTVLIVSCPCALGLATPLAVAAGIRDALEHSIVVFDDSVFERIRNADTVVFDKTGTLTTGDMTVVDADLDDELLEQAAVLESRSSHPVGEAIAATPVSPVADGGTVAPSSDEEEDELAAAEADEPGKDHQRGGDHADERIDSFESHRNGVSGVVDGDEVIVGHPDLFRDRGWTVPDELDEQITDARETGRVPVAVGRNGAADGLIVVGDDLREGWDETLTAISASGTDIVVLTGDDRRAAAQFREHDAVEQVFAGVPPEGKAETVDRLKRTGRTVMIGDGTNDAPALASADLGVALGGGTAMAADAADVALVDDDLSSVDTVFELARATDRRVKGNIGWAFCYNAIAIPLAVTGLLNPLFAAVAMGASSLLVVTNSSRPLLSE</sequence>
<feature type="compositionally biased region" description="Low complexity" evidence="10">
    <location>
        <begin position="341"/>
        <end position="354"/>
    </location>
</feature>
<comment type="similarity">
    <text evidence="2">Belongs to the cation transport ATPase (P-type) (TC 3.A.3) family. Type IB subfamily.</text>
</comment>